<dbReference type="GO" id="GO:0099620">
    <property type="term" value="F:UDP-4-amino-4-deoxy-L-arabinose aminotransferase"/>
    <property type="evidence" value="ECO:0007669"/>
    <property type="project" value="UniProtKB-EC"/>
</dbReference>
<sequence>MIPWFKPRYWGNEKRYVMDALDSSWISGGEYIRKFESAFSIIHEKQGAVTVSNGTTALLLALLTLKIGPGDEVIIPGYTFAAPANMVIAIGAKPVFIDVDSENWLLDPDLLEEKITHRTKAIIPVHIYGNVCYMKRICEIAAKYNLHVIEDVAEAAFSKHFNQYAGTFGSAGCFSFQATKTLTMGEGGAVLFSDPDDDQTARVIRSHGMTADKPYWHIEVGHNFRLTNMQAAFGFAQLEKLDDIIQQKQRVYSRYIKNLTQVDGIKIQSITENTDPVMWAVCLRIDPEKFRISRDAMRKQLAHHGIETRAGFYVFNEMPLYSSTDLLPISTEISRSVISLPSFPGLLDNEIDEICETFTKIGMDSYV</sequence>
<evidence type="ECO:0000256" key="3">
    <source>
        <dbReference type="PIRSR" id="PIRSR000390-1"/>
    </source>
</evidence>
<evidence type="ECO:0000256" key="2">
    <source>
        <dbReference type="ARBA" id="ARBA00037999"/>
    </source>
</evidence>
<dbReference type="Gene3D" id="3.40.640.10">
    <property type="entry name" value="Type I PLP-dependent aspartate aminotransferase-like (Major domain)"/>
    <property type="match status" value="1"/>
</dbReference>
<evidence type="ECO:0000313" key="9">
    <source>
        <dbReference type="Proteomes" id="UP000254040"/>
    </source>
</evidence>
<dbReference type="InterPro" id="IPR000653">
    <property type="entry name" value="DegT/StrS_aminotransferase"/>
</dbReference>
<evidence type="ECO:0000256" key="1">
    <source>
        <dbReference type="ARBA" id="ARBA00022898"/>
    </source>
</evidence>
<dbReference type="CDD" id="cd00616">
    <property type="entry name" value="AHBA_syn"/>
    <property type="match status" value="1"/>
</dbReference>
<dbReference type="GO" id="GO:0000271">
    <property type="term" value="P:polysaccharide biosynthetic process"/>
    <property type="evidence" value="ECO:0007669"/>
    <property type="project" value="TreeGrafter"/>
</dbReference>
<keyword evidence="7" id="KW-0032">Aminotransferase</keyword>
<dbReference type="PANTHER" id="PTHR30244">
    <property type="entry name" value="TRANSAMINASE"/>
    <property type="match status" value="1"/>
</dbReference>
<feature type="modified residue" description="N6-(pyridoxal phosphate)lysine" evidence="4">
    <location>
        <position position="180"/>
    </location>
</feature>
<dbReference type="AlphaFoldDB" id="A0A378K2F7"/>
<dbReference type="PANTHER" id="PTHR30244:SF34">
    <property type="entry name" value="DTDP-4-AMINO-4,6-DIDEOXYGALACTOSE TRANSAMINASE"/>
    <property type="match status" value="1"/>
</dbReference>
<evidence type="ECO:0000313" key="6">
    <source>
        <dbReference type="EMBL" id="KTD30737.1"/>
    </source>
</evidence>
<protein>
    <submittedName>
        <fullName evidence="6">Cell wall biosynthesis regulatory pyridoxal phosphate-dependent protein</fullName>
    </submittedName>
    <submittedName>
        <fullName evidence="7">Pyridoxal phosphate-dependent enzyme</fullName>
        <ecNumber evidence="7">2.6.1.87</ecNumber>
    </submittedName>
</protein>
<dbReference type="EMBL" id="UGOG01000001">
    <property type="protein sequence ID" value="STX63439.1"/>
    <property type="molecule type" value="Genomic_DNA"/>
</dbReference>
<feature type="active site" description="Proton acceptor" evidence="3">
    <location>
        <position position="180"/>
    </location>
</feature>
<dbReference type="InterPro" id="IPR015424">
    <property type="entry name" value="PyrdxlP-dep_Trfase"/>
</dbReference>
<dbReference type="Pfam" id="PF01041">
    <property type="entry name" value="DegT_DnrJ_EryC1"/>
    <property type="match status" value="1"/>
</dbReference>
<keyword evidence="7" id="KW-0808">Transferase</keyword>
<dbReference type="STRING" id="39962.Lmor_2844"/>
<evidence type="ECO:0000313" key="7">
    <source>
        <dbReference type="EMBL" id="STX63439.1"/>
    </source>
</evidence>
<organism evidence="7 9">
    <name type="scientific">Legionella moravica</name>
    <dbReference type="NCBI Taxonomy" id="39962"/>
    <lineage>
        <taxon>Bacteria</taxon>
        <taxon>Pseudomonadati</taxon>
        <taxon>Pseudomonadota</taxon>
        <taxon>Gammaproteobacteria</taxon>
        <taxon>Legionellales</taxon>
        <taxon>Legionellaceae</taxon>
        <taxon>Legionella</taxon>
    </lineage>
</organism>
<dbReference type="EMBL" id="LNYN01000042">
    <property type="protein sequence ID" value="KTD30737.1"/>
    <property type="molecule type" value="Genomic_DNA"/>
</dbReference>
<dbReference type="RefSeq" id="WP_051190725.1">
    <property type="nucleotide sequence ID" value="NZ_CAAAJG010000008.1"/>
</dbReference>
<reference evidence="6 8" key="1">
    <citation type="submission" date="2015-11" db="EMBL/GenBank/DDBJ databases">
        <title>Genomic analysis of 38 Legionella species identifies large and diverse effector repertoires.</title>
        <authorList>
            <person name="Burstein D."/>
            <person name="Amaro F."/>
            <person name="Zusman T."/>
            <person name="Lifshitz Z."/>
            <person name="Cohen O."/>
            <person name="Gilbert J.A."/>
            <person name="Pupko T."/>
            <person name="Shuman H.A."/>
            <person name="Segal G."/>
        </authorList>
    </citation>
    <scope>NUCLEOTIDE SEQUENCE [LARGE SCALE GENOMIC DNA]</scope>
    <source>
        <strain evidence="6 8">ATCC 43877</strain>
    </source>
</reference>
<keyword evidence="8" id="KW-1185">Reference proteome</keyword>
<dbReference type="InterPro" id="IPR015421">
    <property type="entry name" value="PyrdxlP-dep_Trfase_major"/>
</dbReference>
<reference evidence="7 9" key="2">
    <citation type="submission" date="2018-06" db="EMBL/GenBank/DDBJ databases">
        <authorList>
            <consortium name="Pathogen Informatics"/>
            <person name="Doyle S."/>
        </authorList>
    </citation>
    <scope>NUCLEOTIDE SEQUENCE [LARGE SCALE GENOMIC DNA]</scope>
    <source>
        <strain evidence="7 9">NCTC12239</strain>
    </source>
</reference>
<comment type="similarity">
    <text evidence="2 5">Belongs to the DegT/DnrJ/EryC1 family.</text>
</comment>
<evidence type="ECO:0000313" key="8">
    <source>
        <dbReference type="Proteomes" id="UP000054985"/>
    </source>
</evidence>
<dbReference type="GO" id="GO:0030170">
    <property type="term" value="F:pyridoxal phosphate binding"/>
    <property type="evidence" value="ECO:0007669"/>
    <property type="project" value="TreeGrafter"/>
</dbReference>
<evidence type="ECO:0000256" key="4">
    <source>
        <dbReference type="PIRSR" id="PIRSR000390-2"/>
    </source>
</evidence>
<dbReference type="InterPro" id="IPR015422">
    <property type="entry name" value="PyrdxlP-dep_Trfase_small"/>
</dbReference>
<dbReference type="EC" id="2.6.1.87" evidence="7"/>
<dbReference type="Proteomes" id="UP000254040">
    <property type="component" value="Unassembled WGS sequence"/>
</dbReference>
<dbReference type="Proteomes" id="UP000054985">
    <property type="component" value="Unassembled WGS sequence"/>
</dbReference>
<dbReference type="SUPFAM" id="SSF53383">
    <property type="entry name" value="PLP-dependent transferases"/>
    <property type="match status" value="1"/>
</dbReference>
<proteinExistence type="inferred from homology"/>
<keyword evidence="1 4" id="KW-0663">Pyridoxal phosphate</keyword>
<dbReference type="PIRSF" id="PIRSF000390">
    <property type="entry name" value="PLP_StrS"/>
    <property type="match status" value="1"/>
</dbReference>
<dbReference type="Gene3D" id="3.90.1150.10">
    <property type="entry name" value="Aspartate Aminotransferase, domain 1"/>
    <property type="match status" value="1"/>
</dbReference>
<gene>
    <name evidence="7" type="primary">yvfE_1</name>
    <name evidence="6" type="synonym">yvfE_2</name>
    <name evidence="6" type="ORF">Lmor_2844</name>
    <name evidence="7" type="ORF">NCTC12239_02384</name>
</gene>
<name>A0A378K2F7_9GAMM</name>
<evidence type="ECO:0000256" key="5">
    <source>
        <dbReference type="RuleBase" id="RU004508"/>
    </source>
</evidence>
<accession>A0A378K2F7</accession>